<dbReference type="HOGENOM" id="CLU_2685985_0_0_10"/>
<keyword evidence="2" id="KW-1185">Reference proteome</keyword>
<organism evidence="1 2">
    <name type="scientific">Spirosoma linguale (strain ATCC 33905 / DSM 74 / LMG 10896 / Claus 1)</name>
    <dbReference type="NCBI Taxonomy" id="504472"/>
    <lineage>
        <taxon>Bacteria</taxon>
        <taxon>Pseudomonadati</taxon>
        <taxon>Bacteroidota</taxon>
        <taxon>Cytophagia</taxon>
        <taxon>Cytophagales</taxon>
        <taxon>Cytophagaceae</taxon>
        <taxon>Spirosoma</taxon>
    </lineage>
</organism>
<proteinExistence type="predicted"/>
<evidence type="ECO:0000313" key="2">
    <source>
        <dbReference type="Proteomes" id="UP000002028"/>
    </source>
</evidence>
<dbReference type="Proteomes" id="UP000002028">
    <property type="component" value="Plasmid pSLIN06"/>
</dbReference>
<gene>
    <name evidence="1" type="ordered locus">Slin_7041</name>
</gene>
<dbReference type="AlphaFoldDB" id="D2QW02"/>
<name>D2QW02_SPILD</name>
<keyword evidence="1" id="KW-0614">Plasmid</keyword>
<geneLocation type="plasmid" evidence="1 2">
    <name>pSLIN06</name>
</geneLocation>
<sequence>MQRSEIAFRLALYKTASRLATGWLNVGKGKVRGIYRVRKLTIGQADNTVNYDTNRVGKSNRYSFLFPVVIRLTL</sequence>
<dbReference type="KEGG" id="sli:Slin_7041"/>
<accession>D2QW02</accession>
<reference evidence="1 2" key="1">
    <citation type="journal article" date="2010" name="Stand. Genomic Sci.">
        <title>Complete genome sequence of Spirosoma linguale type strain (1).</title>
        <authorList>
            <person name="Lail K."/>
            <person name="Sikorski J."/>
            <person name="Saunders E."/>
            <person name="Lapidus A."/>
            <person name="Glavina Del Rio T."/>
            <person name="Copeland A."/>
            <person name="Tice H."/>
            <person name="Cheng J.-F."/>
            <person name="Lucas S."/>
            <person name="Nolan M."/>
            <person name="Bruce D."/>
            <person name="Goodwin L."/>
            <person name="Pitluck S."/>
            <person name="Ivanova N."/>
            <person name="Mavromatis K."/>
            <person name="Ovchinnikova G."/>
            <person name="Pati A."/>
            <person name="Chen A."/>
            <person name="Palaniappan K."/>
            <person name="Land M."/>
            <person name="Hauser L."/>
            <person name="Chang Y.-J."/>
            <person name="Jeffries C.D."/>
            <person name="Chain P."/>
            <person name="Brettin T."/>
            <person name="Detter J.C."/>
            <person name="Schuetze A."/>
            <person name="Rohde M."/>
            <person name="Tindall B.J."/>
            <person name="Goeker M."/>
            <person name="Bristow J."/>
            <person name="Eisen J.A."/>
            <person name="Markowitz V."/>
            <person name="Hugenholtz P."/>
            <person name="Kyrpides N.C."/>
            <person name="Klenk H.-P."/>
            <person name="Chen F."/>
        </authorList>
    </citation>
    <scope>NUCLEOTIDE SEQUENCE [LARGE SCALE GENOMIC DNA]</scope>
    <source>
        <strain evidence="2">ATCC 33905 / DSM 74 / LMG 10896 / Claus 1</strain>
    </source>
</reference>
<protein>
    <submittedName>
        <fullName evidence="1">Uncharacterized protein</fullName>
    </submittedName>
</protein>
<dbReference type="EMBL" id="CP001775">
    <property type="protein sequence ID" value="ADB42984.1"/>
    <property type="molecule type" value="Genomic_DNA"/>
</dbReference>
<evidence type="ECO:0000313" key="1">
    <source>
        <dbReference type="EMBL" id="ADB42984.1"/>
    </source>
</evidence>